<comment type="caution">
    <text evidence="2">The sequence shown here is derived from an EMBL/GenBank/DDBJ whole genome shotgun (WGS) entry which is preliminary data.</text>
</comment>
<evidence type="ECO:0000313" key="2">
    <source>
        <dbReference type="EMBL" id="KAK4505309.1"/>
    </source>
</evidence>
<dbReference type="EMBL" id="JAXOVC010000002">
    <property type="protein sequence ID" value="KAK4505309.1"/>
    <property type="molecule type" value="Genomic_DNA"/>
</dbReference>
<evidence type="ECO:0008006" key="4">
    <source>
        <dbReference type="Google" id="ProtNLM"/>
    </source>
</evidence>
<evidence type="ECO:0000313" key="3">
    <source>
        <dbReference type="Proteomes" id="UP001305779"/>
    </source>
</evidence>
<keyword evidence="3" id="KW-1185">Reference proteome</keyword>
<organism evidence="2 3">
    <name type="scientific">Zasmidium cellare</name>
    <name type="common">Wine cellar mold</name>
    <name type="synonym">Racodium cellare</name>
    <dbReference type="NCBI Taxonomy" id="395010"/>
    <lineage>
        <taxon>Eukaryota</taxon>
        <taxon>Fungi</taxon>
        <taxon>Dikarya</taxon>
        <taxon>Ascomycota</taxon>
        <taxon>Pezizomycotina</taxon>
        <taxon>Dothideomycetes</taxon>
        <taxon>Dothideomycetidae</taxon>
        <taxon>Mycosphaerellales</taxon>
        <taxon>Mycosphaerellaceae</taxon>
        <taxon>Zasmidium</taxon>
    </lineage>
</organism>
<feature type="chain" id="PRO_5047441866" description="LysM domain-containing protein" evidence="1">
    <location>
        <begin position="25"/>
        <end position="421"/>
    </location>
</feature>
<feature type="signal peptide" evidence="1">
    <location>
        <begin position="1"/>
        <end position="24"/>
    </location>
</feature>
<evidence type="ECO:0000256" key="1">
    <source>
        <dbReference type="SAM" id="SignalP"/>
    </source>
</evidence>
<keyword evidence="1" id="KW-0732">Signal</keyword>
<proteinExistence type="predicted"/>
<sequence>MVSITAAIIALLLAISPGPGSVSAQQFNGMYRPVSFPGITHSCFSALNSTLDCSFLLWEASYREPVLAAQNHSDLICTTSCLESLFAAQKAAAKACISDTDVIWDNHLTVATPAKWIIDRLLYNFNESCVVDHVTGKLCASVLQSLPPSNARGFECSQCALDMMDMKLKSPLRYSKDEAEKFNSSITSCSATGYTVTSPSPTTTNATHPDRSWIDAFLAAPTPKFNENCTRWRKVRPKDTYNSIAMMNGVSAFWLRANDYNVDADFDEILPVGTSYCLPPGSCHVYKLRKHETCEDISRRAGHPINSTQLEKWNPKISEVCNDSARLNGAVRQVGQLVAWKAIQCMLVPRGTELMFYPPYHEPFKSILVVHELPIWTWGTAHRGVLLGQRPFMGDSYNDICGSSANRQSSSLGSSTITRVL</sequence>
<name>A0ABR0EUL1_ZASCE</name>
<dbReference type="Proteomes" id="UP001305779">
    <property type="component" value="Unassembled WGS sequence"/>
</dbReference>
<dbReference type="InterPro" id="IPR036779">
    <property type="entry name" value="LysM_dom_sf"/>
</dbReference>
<reference evidence="2 3" key="1">
    <citation type="journal article" date="2023" name="G3 (Bethesda)">
        <title>A chromosome-level genome assembly of Zasmidium syzygii isolated from banana leaves.</title>
        <authorList>
            <person name="van Westerhoven A.C."/>
            <person name="Mehrabi R."/>
            <person name="Talebi R."/>
            <person name="Steentjes M.B.F."/>
            <person name="Corcolon B."/>
            <person name="Chong P.A."/>
            <person name="Kema G.H.J."/>
            <person name="Seidl M.F."/>
        </authorList>
    </citation>
    <scope>NUCLEOTIDE SEQUENCE [LARGE SCALE GENOMIC DNA]</scope>
    <source>
        <strain evidence="2 3">P124</strain>
    </source>
</reference>
<dbReference type="Gene3D" id="3.10.350.10">
    <property type="entry name" value="LysM domain"/>
    <property type="match status" value="1"/>
</dbReference>
<accession>A0ABR0EUL1</accession>
<gene>
    <name evidence="2" type="ORF">PRZ48_003272</name>
</gene>
<protein>
    <recommendedName>
        <fullName evidence="4">LysM domain-containing protein</fullName>
    </recommendedName>
</protein>